<evidence type="ECO:0000256" key="6">
    <source>
        <dbReference type="SAM" id="Phobius"/>
    </source>
</evidence>
<name>A0AAD3DRF3_9CHLO</name>
<keyword evidence="6" id="KW-0472">Membrane</keyword>
<dbReference type="Proteomes" id="UP001054857">
    <property type="component" value="Unassembled WGS sequence"/>
</dbReference>
<protein>
    <recommendedName>
        <fullName evidence="3">protein-S-isoprenylcysteine alpha-carbonyl methylesterase</fullName>
        <ecNumber evidence="3">3.1.1.n2</ecNumber>
    </recommendedName>
</protein>
<evidence type="ECO:0000256" key="4">
    <source>
        <dbReference type="ARBA" id="ARBA00049507"/>
    </source>
</evidence>
<feature type="transmembrane region" description="Helical" evidence="6">
    <location>
        <begin position="74"/>
        <end position="93"/>
    </location>
</feature>
<keyword evidence="1" id="KW-0378">Hydrolase</keyword>
<evidence type="ECO:0000259" key="7">
    <source>
        <dbReference type="Pfam" id="PF00326"/>
    </source>
</evidence>
<dbReference type="GO" id="GO:0008236">
    <property type="term" value="F:serine-type peptidase activity"/>
    <property type="evidence" value="ECO:0007669"/>
    <property type="project" value="InterPro"/>
</dbReference>
<accession>A0AAD3DRF3</accession>
<evidence type="ECO:0000256" key="1">
    <source>
        <dbReference type="ARBA" id="ARBA00022801"/>
    </source>
</evidence>
<feature type="transmembrane region" description="Helical" evidence="6">
    <location>
        <begin position="99"/>
        <end position="119"/>
    </location>
</feature>
<feature type="compositionally biased region" description="Low complexity" evidence="5">
    <location>
        <begin position="464"/>
        <end position="474"/>
    </location>
</feature>
<dbReference type="InterPro" id="IPR029058">
    <property type="entry name" value="AB_hydrolase_fold"/>
</dbReference>
<dbReference type="EC" id="3.1.1.n2" evidence="3"/>
<comment type="catalytic activity">
    <reaction evidence="4">
        <text>[protein]-C-terminal S-[(2E,6E)-farnesyl]-L-cysteine methyl ester + H2O = [protein]-C-terminal S-[(2E,6E)-farnesyl]-L-cysteine + methanol + H(+)</text>
        <dbReference type="Rhea" id="RHEA:48520"/>
        <dbReference type="Rhea" id="RHEA-COMP:12125"/>
        <dbReference type="Rhea" id="RHEA-COMP:12126"/>
        <dbReference type="ChEBI" id="CHEBI:15377"/>
        <dbReference type="ChEBI" id="CHEBI:15378"/>
        <dbReference type="ChEBI" id="CHEBI:17790"/>
        <dbReference type="ChEBI" id="CHEBI:90510"/>
        <dbReference type="ChEBI" id="CHEBI:90511"/>
        <dbReference type="EC" id="3.1.1.n2"/>
    </reaction>
</comment>
<dbReference type="InterPro" id="IPR050300">
    <property type="entry name" value="GDXG_lipolytic_enzyme"/>
</dbReference>
<organism evidence="9 10">
    <name type="scientific">Astrephomene gubernaculifera</name>
    <dbReference type="NCBI Taxonomy" id="47775"/>
    <lineage>
        <taxon>Eukaryota</taxon>
        <taxon>Viridiplantae</taxon>
        <taxon>Chlorophyta</taxon>
        <taxon>core chlorophytes</taxon>
        <taxon>Chlorophyceae</taxon>
        <taxon>CS clade</taxon>
        <taxon>Chlamydomonadales</taxon>
        <taxon>Astrephomenaceae</taxon>
        <taxon>Astrephomene</taxon>
    </lineage>
</organism>
<comment type="caution">
    <text evidence="9">The sequence shown here is derived from an EMBL/GenBank/DDBJ whole genome shotgun (WGS) entry which is preliminary data.</text>
</comment>
<evidence type="ECO:0000313" key="10">
    <source>
        <dbReference type="Proteomes" id="UP001054857"/>
    </source>
</evidence>
<feature type="region of interest" description="Disordered" evidence="5">
    <location>
        <begin position="443"/>
        <end position="479"/>
    </location>
</feature>
<evidence type="ECO:0000256" key="2">
    <source>
        <dbReference type="ARBA" id="ARBA00038028"/>
    </source>
</evidence>
<sequence>MMFKSTSSSTFTSYDSATMDVGDRDTSRPFLRFNAKPEPAPAQLHPSDSSMLDLTVPLNHATSLVRRVFSEGLLLLRLAIRLWTYLGVGWKWSIQLVRLVLYAWLLMPGFIQMIAFYVFSPRVRRSVVYGPKPRQRLDLYFPPDMRPHARYPVVIYVTGGAWTIGYKAWGALLGRRLSEQGVLVACLDYRNFPQGDALDMLEDVNTGISWVLGRCHRWGGDPDCVTLVGQSAGGHLAGLALIKQAEQCALGTPALGACPAWSPTCLRAFVGVSAAFDLRALAEHLHRRGLYKNLFERIMSLTTTDDNGNGCGNSNDMAPAGGQDGGNGNSSGIGNTGSNGADCSEGTACNVGNHGSGYSLVDCACDCDCNCTVQQRCKSKNVTTTSGGSGGCPGTASNAQSATHCTNSSNISSNLDGGANGINCARLPAALYDEIQPEGSIANGYTNGRTGATGGNSKNLNNRTNGSTTTNSNNGGSGGGGSWLAGISGVAGLSGVGTSHDASGCKGGAQPAYEALSPLEAARRLPPGAAAMLPYVLLIHGTADKTVPAEGSARLHEALKSAGAPHSRCLLVPGKTHTAFLLEDPMRGGRDLLMDTVLAAVR</sequence>
<gene>
    <name evidence="9" type="ORF">Agub_g8276</name>
</gene>
<dbReference type="InterPro" id="IPR001375">
    <property type="entry name" value="Peptidase_S9_cat"/>
</dbReference>
<proteinExistence type="inferred from homology"/>
<keyword evidence="6" id="KW-0812">Transmembrane</keyword>
<reference evidence="9 10" key="1">
    <citation type="journal article" date="2021" name="Sci. Rep.">
        <title>Genome sequencing of the multicellular alga Astrephomene provides insights into convergent evolution of germ-soma differentiation.</title>
        <authorList>
            <person name="Yamashita S."/>
            <person name="Yamamoto K."/>
            <person name="Matsuzaki R."/>
            <person name="Suzuki S."/>
            <person name="Yamaguchi H."/>
            <person name="Hirooka S."/>
            <person name="Minakuchi Y."/>
            <person name="Miyagishima S."/>
            <person name="Kawachi M."/>
            <person name="Toyoda A."/>
            <person name="Nozaki H."/>
        </authorList>
    </citation>
    <scope>NUCLEOTIDE SEQUENCE [LARGE SCALE GENOMIC DNA]</scope>
    <source>
        <strain evidence="9 10">NIES-4017</strain>
    </source>
</reference>
<evidence type="ECO:0000256" key="5">
    <source>
        <dbReference type="SAM" id="MobiDB-lite"/>
    </source>
</evidence>
<dbReference type="PANTHER" id="PTHR48081:SF33">
    <property type="entry name" value="KYNURENINE FORMAMIDASE"/>
    <property type="match status" value="1"/>
</dbReference>
<feature type="domain" description="BD-FAE-like" evidence="8">
    <location>
        <begin position="137"/>
        <end position="245"/>
    </location>
</feature>
<evidence type="ECO:0000256" key="3">
    <source>
        <dbReference type="ARBA" id="ARBA00038928"/>
    </source>
</evidence>
<feature type="non-terminal residue" evidence="9">
    <location>
        <position position="1"/>
    </location>
</feature>
<dbReference type="SUPFAM" id="SSF53474">
    <property type="entry name" value="alpha/beta-Hydrolases"/>
    <property type="match status" value="1"/>
</dbReference>
<dbReference type="GO" id="GO:0006508">
    <property type="term" value="P:proteolysis"/>
    <property type="evidence" value="ECO:0007669"/>
    <property type="project" value="InterPro"/>
</dbReference>
<comment type="similarity">
    <text evidence="2">Belongs to the AB hydrolase superfamily. Isoprenylcysteine methylesterase family.</text>
</comment>
<feature type="compositionally biased region" description="Gly residues" evidence="5">
    <location>
        <begin position="322"/>
        <end position="331"/>
    </location>
</feature>
<dbReference type="PANTHER" id="PTHR48081">
    <property type="entry name" value="AB HYDROLASE SUPERFAMILY PROTEIN C4A8.06C"/>
    <property type="match status" value="1"/>
</dbReference>
<keyword evidence="10" id="KW-1185">Reference proteome</keyword>
<feature type="region of interest" description="Disordered" evidence="5">
    <location>
        <begin position="309"/>
        <end position="331"/>
    </location>
</feature>
<dbReference type="InterPro" id="IPR049492">
    <property type="entry name" value="BD-FAE-like_dom"/>
</dbReference>
<evidence type="ECO:0000259" key="8">
    <source>
        <dbReference type="Pfam" id="PF20434"/>
    </source>
</evidence>
<keyword evidence="6" id="KW-1133">Transmembrane helix</keyword>
<dbReference type="AlphaFoldDB" id="A0AAD3DRF3"/>
<dbReference type="EMBL" id="BMAR01000015">
    <property type="protein sequence ID" value="GFR46661.1"/>
    <property type="molecule type" value="Genomic_DNA"/>
</dbReference>
<feature type="domain" description="Peptidase S9 prolyl oligopeptidase catalytic" evidence="7">
    <location>
        <begin position="509"/>
        <end position="578"/>
    </location>
</feature>
<dbReference type="Pfam" id="PF20434">
    <property type="entry name" value="BD-FAE"/>
    <property type="match status" value="1"/>
</dbReference>
<evidence type="ECO:0000313" key="9">
    <source>
        <dbReference type="EMBL" id="GFR46661.1"/>
    </source>
</evidence>
<dbReference type="Pfam" id="PF00326">
    <property type="entry name" value="Peptidase_S9"/>
    <property type="match status" value="1"/>
</dbReference>
<feature type="compositionally biased region" description="Polar residues" evidence="5">
    <location>
        <begin position="443"/>
        <end position="463"/>
    </location>
</feature>
<dbReference type="Gene3D" id="3.40.50.1820">
    <property type="entry name" value="alpha/beta hydrolase"/>
    <property type="match status" value="2"/>
</dbReference>